<evidence type="ECO:0000313" key="6">
    <source>
        <dbReference type="Proteomes" id="UP000006281"/>
    </source>
</evidence>
<dbReference type="BioCyc" id="SESP1179773:BN6_RS20580-MONOMER"/>
<keyword evidence="1" id="KW-0378">Hydrolase</keyword>
<dbReference type="OrthoDB" id="3667742at2"/>
<feature type="signal peptide" evidence="4">
    <location>
        <begin position="1"/>
        <end position="24"/>
    </location>
</feature>
<evidence type="ECO:0000256" key="3">
    <source>
        <dbReference type="ARBA" id="ARBA00023098"/>
    </source>
</evidence>
<protein>
    <submittedName>
        <fullName evidence="5">Uncharacterized protein</fullName>
    </submittedName>
</protein>
<keyword evidence="3" id="KW-0443">Lipid metabolism</keyword>
<keyword evidence="2" id="KW-0442">Lipid degradation</keyword>
<sequence length="407" mass="43519">MEPTLSRRTALAALATTALLPATALSPATASARDRVRLRLPAPSGPYAVGTTSTHLVDRSRADPYVTDQPYRELMATVTYPARGGGPPAPWLTPGWVEHAETVMQGLMGDLPPGLVDWAGARSYSRFDAHPLPGPVVLVTLGHWFSLGAVRTVMEDLASHGYVVVATDPTYETPVRFPDRLVPVHDAALPPPGAEVTSPAFFAYVRTIYRSRVADARFALDALGAAPGLPEPLRRSLRTGPVGVVGGGTGAGLAALQLAHDDPRVAAAAVGDSAVGWPTPDGTAPITTVVEDGLDGPVLAVLPGAVDRDPLWDRQWTGLRGWRRELEVREGGHAWLTDLQTVLPQVVRGLDLPTDHFAPALGTADPASVLAARRTYLRAFFDLHLRGRDHHLLDAPSPRHRVVRFVR</sequence>
<dbReference type="Gene3D" id="3.40.50.1820">
    <property type="entry name" value="alpha/beta hydrolase"/>
    <property type="match status" value="1"/>
</dbReference>
<feature type="chain" id="PRO_5003834016" evidence="4">
    <location>
        <begin position="25"/>
        <end position="407"/>
    </location>
</feature>
<evidence type="ECO:0000313" key="5">
    <source>
        <dbReference type="EMBL" id="CCH31537.1"/>
    </source>
</evidence>
<dbReference type="AlphaFoldDB" id="K0K1U7"/>
<dbReference type="InterPro" id="IPR029058">
    <property type="entry name" value="AB_hydrolase_fold"/>
</dbReference>
<dbReference type="PROSITE" id="PS51318">
    <property type="entry name" value="TAT"/>
    <property type="match status" value="1"/>
</dbReference>
<evidence type="ECO:0000256" key="4">
    <source>
        <dbReference type="SAM" id="SignalP"/>
    </source>
</evidence>
<dbReference type="GO" id="GO:0003847">
    <property type="term" value="F:1-alkyl-2-acetylglycerophosphocholine esterase activity"/>
    <property type="evidence" value="ECO:0007669"/>
    <property type="project" value="TreeGrafter"/>
</dbReference>
<dbReference type="PATRIC" id="fig|1179773.3.peg.4256"/>
<dbReference type="InterPro" id="IPR006311">
    <property type="entry name" value="TAT_signal"/>
</dbReference>
<dbReference type="HOGENOM" id="CLU_026278_1_0_11"/>
<evidence type="ECO:0000256" key="2">
    <source>
        <dbReference type="ARBA" id="ARBA00022963"/>
    </source>
</evidence>
<name>K0K1U7_SACES</name>
<dbReference type="Proteomes" id="UP000006281">
    <property type="component" value="Chromosome"/>
</dbReference>
<keyword evidence="4" id="KW-0732">Signal</keyword>
<evidence type="ECO:0000256" key="1">
    <source>
        <dbReference type="ARBA" id="ARBA00022801"/>
    </source>
</evidence>
<dbReference type="SUPFAM" id="SSF53474">
    <property type="entry name" value="alpha/beta-Hydrolases"/>
    <property type="match status" value="1"/>
</dbReference>
<accession>K0K1U7</accession>
<dbReference type="RefSeq" id="WP_015101649.1">
    <property type="nucleotide sequence ID" value="NC_019673.1"/>
</dbReference>
<dbReference type="PANTHER" id="PTHR10272:SF0">
    <property type="entry name" value="PLATELET-ACTIVATING FACTOR ACETYLHYDROLASE"/>
    <property type="match status" value="1"/>
</dbReference>
<gene>
    <name evidence="5" type="ordered locus">BN6_42520</name>
</gene>
<dbReference type="KEGG" id="sesp:BN6_42520"/>
<proteinExistence type="predicted"/>
<dbReference type="eggNOG" id="COG4188">
    <property type="taxonomic scope" value="Bacteria"/>
</dbReference>
<dbReference type="GO" id="GO:0016042">
    <property type="term" value="P:lipid catabolic process"/>
    <property type="evidence" value="ECO:0007669"/>
    <property type="project" value="UniProtKB-KW"/>
</dbReference>
<dbReference type="PANTHER" id="PTHR10272">
    <property type="entry name" value="PLATELET-ACTIVATING FACTOR ACETYLHYDROLASE"/>
    <property type="match status" value="1"/>
</dbReference>
<reference evidence="5 6" key="1">
    <citation type="journal article" date="2012" name="BMC Genomics">
        <title>Complete genome sequence of Saccharothrix espanaensis DSM 44229T and comparison to the other completely sequenced Pseudonocardiaceae.</title>
        <authorList>
            <person name="Strobel T."/>
            <person name="Al-Dilaimi A."/>
            <person name="Blom J."/>
            <person name="Gessner A."/>
            <person name="Kalinowski J."/>
            <person name="Luzhetska M."/>
            <person name="Puhler A."/>
            <person name="Szczepanowski R."/>
            <person name="Bechthold A."/>
            <person name="Ruckert C."/>
        </authorList>
    </citation>
    <scope>NUCLEOTIDE SEQUENCE [LARGE SCALE GENOMIC DNA]</scope>
    <source>
        <strain evidence="6">ATCC 51144 / DSM 44229 / JCM 9112 / NBRC 15066 / NRRL 15764</strain>
    </source>
</reference>
<organism evidence="5 6">
    <name type="scientific">Saccharothrix espanaensis (strain ATCC 51144 / DSM 44229 / JCM 9112 / NBRC 15066 / NRRL 15764)</name>
    <dbReference type="NCBI Taxonomy" id="1179773"/>
    <lineage>
        <taxon>Bacteria</taxon>
        <taxon>Bacillati</taxon>
        <taxon>Actinomycetota</taxon>
        <taxon>Actinomycetes</taxon>
        <taxon>Pseudonocardiales</taxon>
        <taxon>Pseudonocardiaceae</taxon>
        <taxon>Saccharothrix</taxon>
    </lineage>
</organism>
<dbReference type="STRING" id="1179773.BN6_42520"/>
<dbReference type="EMBL" id="HE804045">
    <property type="protein sequence ID" value="CCH31537.1"/>
    <property type="molecule type" value="Genomic_DNA"/>
</dbReference>
<keyword evidence="6" id="KW-1185">Reference proteome</keyword>